<dbReference type="EMBL" id="KB320434">
    <property type="protein sequence ID" value="ELW72231.1"/>
    <property type="molecule type" value="Genomic_DNA"/>
</dbReference>
<gene>
    <name evidence="2" type="ORF">TREES_T100008352</name>
</gene>
<accession>L9LBA7</accession>
<sequence>MGKLLVPGLLLDCTDVGTVWAERAVRSNAEDSVGVVQADRVVWAGSGGGLDFQRPALQPLPCSVDSAAPTPETSCVQDCENDLDLSGPKAVSTYCSDHVDFRHDFAVLPDDLD</sequence>
<keyword evidence="3" id="KW-1185">Reference proteome</keyword>
<proteinExistence type="predicted"/>
<protein>
    <submittedName>
        <fullName evidence="2">Uncharacterized protein</fullName>
    </submittedName>
</protein>
<reference evidence="3" key="2">
    <citation type="journal article" date="2013" name="Nat. Commun.">
        <title>Genome of the Chinese tree shrew.</title>
        <authorList>
            <person name="Fan Y."/>
            <person name="Huang Z.Y."/>
            <person name="Cao C.C."/>
            <person name="Chen C.S."/>
            <person name="Chen Y.X."/>
            <person name="Fan D.D."/>
            <person name="He J."/>
            <person name="Hou H.L."/>
            <person name="Hu L."/>
            <person name="Hu X.T."/>
            <person name="Jiang X.T."/>
            <person name="Lai R."/>
            <person name="Lang Y.S."/>
            <person name="Liang B."/>
            <person name="Liao S.G."/>
            <person name="Mu D."/>
            <person name="Ma Y.Y."/>
            <person name="Niu Y.Y."/>
            <person name="Sun X.Q."/>
            <person name="Xia J.Q."/>
            <person name="Xiao J."/>
            <person name="Xiong Z.Q."/>
            <person name="Xu L."/>
            <person name="Yang L."/>
            <person name="Zhang Y."/>
            <person name="Zhao W."/>
            <person name="Zhao X.D."/>
            <person name="Zheng Y.T."/>
            <person name="Zhou J.M."/>
            <person name="Zhu Y.B."/>
            <person name="Zhang G.J."/>
            <person name="Wang J."/>
            <person name="Yao Y.G."/>
        </authorList>
    </citation>
    <scope>NUCLEOTIDE SEQUENCE [LARGE SCALE GENOMIC DNA]</scope>
</reference>
<name>L9LBA7_TUPCH</name>
<evidence type="ECO:0000256" key="1">
    <source>
        <dbReference type="SAM" id="SignalP"/>
    </source>
</evidence>
<dbReference type="Proteomes" id="UP000011518">
    <property type="component" value="Unassembled WGS sequence"/>
</dbReference>
<dbReference type="InParanoid" id="L9LBA7"/>
<organism evidence="2 3">
    <name type="scientific">Tupaia chinensis</name>
    <name type="common">Chinese tree shrew</name>
    <name type="synonym">Tupaia belangeri chinensis</name>
    <dbReference type="NCBI Taxonomy" id="246437"/>
    <lineage>
        <taxon>Eukaryota</taxon>
        <taxon>Metazoa</taxon>
        <taxon>Chordata</taxon>
        <taxon>Craniata</taxon>
        <taxon>Vertebrata</taxon>
        <taxon>Euteleostomi</taxon>
        <taxon>Mammalia</taxon>
        <taxon>Eutheria</taxon>
        <taxon>Euarchontoglires</taxon>
        <taxon>Scandentia</taxon>
        <taxon>Tupaiidae</taxon>
        <taxon>Tupaia</taxon>
    </lineage>
</organism>
<feature type="chain" id="PRO_5004000156" evidence="1">
    <location>
        <begin position="22"/>
        <end position="113"/>
    </location>
</feature>
<feature type="signal peptide" evidence="1">
    <location>
        <begin position="1"/>
        <end position="21"/>
    </location>
</feature>
<evidence type="ECO:0000313" key="2">
    <source>
        <dbReference type="EMBL" id="ELW72231.1"/>
    </source>
</evidence>
<keyword evidence="1" id="KW-0732">Signal</keyword>
<evidence type="ECO:0000313" key="3">
    <source>
        <dbReference type="Proteomes" id="UP000011518"/>
    </source>
</evidence>
<dbReference type="AlphaFoldDB" id="L9LBA7"/>
<reference evidence="3" key="1">
    <citation type="submission" date="2012-07" db="EMBL/GenBank/DDBJ databases">
        <title>Genome of the Chinese tree shrew, a rising model animal genetically related to primates.</title>
        <authorList>
            <person name="Zhang G."/>
            <person name="Fan Y."/>
            <person name="Yao Y."/>
            <person name="Huang Z."/>
        </authorList>
    </citation>
    <scope>NUCLEOTIDE SEQUENCE [LARGE SCALE GENOMIC DNA]</scope>
</reference>